<proteinExistence type="predicted"/>
<reference evidence="1 2" key="1">
    <citation type="submission" date="2022-05" db="EMBL/GenBank/DDBJ databases">
        <authorList>
            <consortium name="Genoscope - CEA"/>
            <person name="William W."/>
        </authorList>
    </citation>
    <scope>NUCLEOTIDE SEQUENCE [LARGE SCALE GENOMIC DNA]</scope>
</reference>
<gene>
    <name evidence="1" type="ORF">PEVE_00023610</name>
</gene>
<name>A0ABN8SPS9_9CNID</name>
<comment type="caution">
    <text evidence="1">The sequence shown here is derived from an EMBL/GenBank/DDBJ whole genome shotgun (WGS) entry which is preliminary data.</text>
</comment>
<accession>A0ABN8SPS9</accession>
<dbReference type="Proteomes" id="UP001159427">
    <property type="component" value="Unassembled WGS sequence"/>
</dbReference>
<evidence type="ECO:0000313" key="2">
    <source>
        <dbReference type="Proteomes" id="UP001159427"/>
    </source>
</evidence>
<feature type="non-terminal residue" evidence="1">
    <location>
        <position position="68"/>
    </location>
</feature>
<protein>
    <submittedName>
        <fullName evidence="1">Uncharacterized protein</fullName>
    </submittedName>
</protein>
<evidence type="ECO:0000313" key="1">
    <source>
        <dbReference type="EMBL" id="CAH3192280.1"/>
    </source>
</evidence>
<sequence>MKTDKTTKDREIQIKDNGEGVIFGILRYVYVGSTISRGGDGSEKIRRRLAMAKNKLSKLKFLWNGQDP</sequence>
<organism evidence="1 2">
    <name type="scientific">Porites evermanni</name>
    <dbReference type="NCBI Taxonomy" id="104178"/>
    <lineage>
        <taxon>Eukaryota</taxon>
        <taxon>Metazoa</taxon>
        <taxon>Cnidaria</taxon>
        <taxon>Anthozoa</taxon>
        <taxon>Hexacorallia</taxon>
        <taxon>Scleractinia</taxon>
        <taxon>Fungiina</taxon>
        <taxon>Poritidae</taxon>
        <taxon>Porites</taxon>
    </lineage>
</organism>
<dbReference type="EMBL" id="CALNXI010003133">
    <property type="protein sequence ID" value="CAH3192280.1"/>
    <property type="molecule type" value="Genomic_DNA"/>
</dbReference>
<keyword evidence="2" id="KW-1185">Reference proteome</keyword>